<dbReference type="PANTHER" id="PTHR47950">
    <property type="entry name" value="CYTOCHROME P450, FAMILY 76, SUBFAMILY C, POLYPEPTIDE 5-RELATED"/>
    <property type="match status" value="1"/>
</dbReference>
<comment type="caution">
    <text evidence="3">The sequence shown here is derived from an EMBL/GenBank/DDBJ whole genome shotgun (WGS) entry which is preliminary data.</text>
</comment>
<dbReference type="GO" id="GO:0005506">
    <property type="term" value="F:iron ion binding"/>
    <property type="evidence" value="ECO:0007669"/>
    <property type="project" value="InterPro"/>
</dbReference>
<evidence type="ECO:0000256" key="2">
    <source>
        <dbReference type="SAM" id="Phobius"/>
    </source>
</evidence>
<keyword evidence="2" id="KW-1133">Transmembrane helix</keyword>
<keyword evidence="2" id="KW-0472">Membrane</keyword>
<dbReference type="GO" id="GO:0020037">
    <property type="term" value="F:heme binding"/>
    <property type="evidence" value="ECO:0007669"/>
    <property type="project" value="InterPro"/>
</dbReference>
<protein>
    <recommendedName>
        <fullName evidence="5">Cytochrome P450</fullName>
    </recommendedName>
</protein>
<dbReference type="GO" id="GO:0016705">
    <property type="term" value="F:oxidoreductase activity, acting on paired donors, with incorporation or reduction of molecular oxygen"/>
    <property type="evidence" value="ECO:0007669"/>
    <property type="project" value="InterPro"/>
</dbReference>
<organism evidence="3 4">
    <name type="scientific">Carnegiea gigantea</name>
    <dbReference type="NCBI Taxonomy" id="171969"/>
    <lineage>
        <taxon>Eukaryota</taxon>
        <taxon>Viridiplantae</taxon>
        <taxon>Streptophyta</taxon>
        <taxon>Embryophyta</taxon>
        <taxon>Tracheophyta</taxon>
        <taxon>Spermatophyta</taxon>
        <taxon>Magnoliopsida</taxon>
        <taxon>eudicotyledons</taxon>
        <taxon>Gunneridae</taxon>
        <taxon>Pentapetalae</taxon>
        <taxon>Caryophyllales</taxon>
        <taxon>Cactineae</taxon>
        <taxon>Cactaceae</taxon>
        <taxon>Cactoideae</taxon>
        <taxon>Echinocereeae</taxon>
        <taxon>Carnegiea</taxon>
    </lineage>
</organism>
<sequence>MGDYTISSIILLPIIISILHQFFKNSYSKRAKLPPGPKTMANHRQHPPPWLKAPALCGEPLQDLWTFVEPQAREHHHHSYIIPECSQRSHDLAFASRHVPDAIRILGHIESSMCPKWRHLRKISAIQLFTNQRLVASQGLRKKKVDELVKFAKGCCEKGLAIDIGKAAFTTSLNLLSNTFFSIDLFTDFKDLVWHMMEEGARPNVSDFSPLLRPLDLQGARKGLVDIFAKY</sequence>
<feature type="transmembrane region" description="Helical" evidence="2">
    <location>
        <begin position="6"/>
        <end position="23"/>
    </location>
</feature>
<evidence type="ECO:0000313" key="3">
    <source>
        <dbReference type="EMBL" id="KAJ8447372.1"/>
    </source>
</evidence>
<keyword evidence="4" id="KW-1185">Reference proteome</keyword>
<dbReference type="Proteomes" id="UP001153076">
    <property type="component" value="Unassembled WGS sequence"/>
</dbReference>
<evidence type="ECO:0008006" key="5">
    <source>
        <dbReference type="Google" id="ProtNLM"/>
    </source>
</evidence>
<dbReference type="GO" id="GO:0004497">
    <property type="term" value="F:monooxygenase activity"/>
    <property type="evidence" value="ECO:0007669"/>
    <property type="project" value="InterPro"/>
</dbReference>
<dbReference type="AlphaFoldDB" id="A0A9Q1QM52"/>
<evidence type="ECO:0000313" key="4">
    <source>
        <dbReference type="Proteomes" id="UP001153076"/>
    </source>
</evidence>
<dbReference type="PANTHER" id="PTHR47950:SF44">
    <property type="entry name" value="CYTOCHROME P450, FAMILY 76, SUBFAMILY C, POLYPEPTIDE 5-RELATED"/>
    <property type="match status" value="1"/>
</dbReference>
<proteinExistence type="inferred from homology"/>
<dbReference type="InterPro" id="IPR036396">
    <property type="entry name" value="Cyt_P450_sf"/>
</dbReference>
<name>A0A9Q1QM52_9CARY</name>
<keyword evidence="2" id="KW-0812">Transmembrane</keyword>
<dbReference type="EMBL" id="JAKOGI010000039">
    <property type="protein sequence ID" value="KAJ8447372.1"/>
    <property type="molecule type" value="Genomic_DNA"/>
</dbReference>
<evidence type="ECO:0000256" key="1">
    <source>
        <dbReference type="ARBA" id="ARBA00010617"/>
    </source>
</evidence>
<gene>
    <name evidence="3" type="ORF">Cgig2_013149</name>
</gene>
<dbReference type="Gene3D" id="1.10.630.10">
    <property type="entry name" value="Cytochrome P450"/>
    <property type="match status" value="1"/>
</dbReference>
<accession>A0A9Q1QM52</accession>
<reference evidence="3" key="1">
    <citation type="submission" date="2022-04" db="EMBL/GenBank/DDBJ databases">
        <title>Carnegiea gigantea Genome sequencing and assembly v2.</title>
        <authorList>
            <person name="Copetti D."/>
            <person name="Sanderson M.J."/>
            <person name="Burquez A."/>
            <person name="Wojciechowski M.F."/>
        </authorList>
    </citation>
    <scope>NUCLEOTIDE SEQUENCE</scope>
    <source>
        <strain evidence="3">SGP5-SGP5p</strain>
        <tissue evidence="3">Aerial part</tissue>
    </source>
</reference>
<dbReference type="SUPFAM" id="SSF48264">
    <property type="entry name" value="Cytochrome P450"/>
    <property type="match status" value="1"/>
</dbReference>
<comment type="similarity">
    <text evidence="1">Belongs to the cytochrome P450 family.</text>
</comment>
<dbReference type="OrthoDB" id="2789670at2759"/>